<reference evidence="2 3" key="1">
    <citation type="journal article" date="2013" name="BMC Genomics">
        <title>Reconstruction of the lipid metabolism for the microalga Monoraphidium neglectum from its genome sequence reveals characteristics suitable for biofuel production.</title>
        <authorList>
            <person name="Bogen C."/>
            <person name="Al-Dilaimi A."/>
            <person name="Albersmeier A."/>
            <person name="Wichmann J."/>
            <person name="Grundmann M."/>
            <person name="Rupp O."/>
            <person name="Lauersen K.J."/>
            <person name="Blifernez-Klassen O."/>
            <person name="Kalinowski J."/>
            <person name="Goesmann A."/>
            <person name="Mussgnug J.H."/>
            <person name="Kruse O."/>
        </authorList>
    </citation>
    <scope>NUCLEOTIDE SEQUENCE [LARGE SCALE GENOMIC DNA]</scope>
    <source>
        <strain evidence="2 3">SAG 48.87</strain>
    </source>
</reference>
<evidence type="ECO:0000313" key="2">
    <source>
        <dbReference type="EMBL" id="KIZ04273.1"/>
    </source>
</evidence>
<proteinExistence type="predicted"/>
<dbReference type="EMBL" id="KK100695">
    <property type="protein sequence ID" value="KIZ04273.1"/>
    <property type="molecule type" value="Genomic_DNA"/>
</dbReference>
<dbReference type="KEGG" id="mng:MNEG_3684"/>
<gene>
    <name evidence="2" type="ORF">MNEG_3684</name>
</gene>
<dbReference type="OrthoDB" id="10470282at2759"/>
<dbReference type="RefSeq" id="XP_013903292.1">
    <property type="nucleotide sequence ID" value="XM_014047838.1"/>
</dbReference>
<dbReference type="GeneID" id="25736562"/>
<sequence length="286" mass="31075">MARLVAAAAAAVLLLAAWAACTAAAPVQVPKCEWASEYWLCVATRAAAWPRKPAPPNRLATKDLQTWARESLCAAQNTKALCDKAAVPGKNVGTSGTTDPCFWDAEQKFCRTHVNTIVDIACEGDLAQLTDKCSAFDKQASCVTNSLCKWGKINNNEICYPRLVDQLGIKTIPAYYINYYYNPATYGTCDESKTYRNFLSKCWGKSKDACQSSKICKYWPNEAACTSTEAAEAAYVTGGDTGSISAENYCGKFYTREACGKAGTVAFDPKVTRKYLEDNVPKAFAG</sequence>
<accession>A0A0D2K0X2</accession>
<evidence type="ECO:0000256" key="1">
    <source>
        <dbReference type="SAM" id="SignalP"/>
    </source>
</evidence>
<keyword evidence="3" id="KW-1185">Reference proteome</keyword>
<protein>
    <submittedName>
        <fullName evidence="2">Uncharacterized protein</fullName>
    </submittedName>
</protein>
<name>A0A0D2K0X2_9CHLO</name>
<organism evidence="2 3">
    <name type="scientific">Monoraphidium neglectum</name>
    <dbReference type="NCBI Taxonomy" id="145388"/>
    <lineage>
        <taxon>Eukaryota</taxon>
        <taxon>Viridiplantae</taxon>
        <taxon>Chlorophyta</taxon>
        <taxon>core chlorophytes</taxon>
        <taxon>Chlorophyceae</taxon>
        <taxon>CS clade</taxon>
        <taxon>Sphaeropleales</taxon>
        <taxon>Selenastraceae</taxon>
        <taxon>Monoraphidium</taxon>
    </lineage>
</organism>
<dbReference type="AlphaFoldDB" id="A0A0D2K0X2"/>
<dbReference type="Proteomes" id="UP000054498">
    <property type="component" value="Unassembled WGS sequence"/>
</dbReference>
<feature type="chain" id="PRO_5002245356" evidence="1">
    <location>
        <begin position="25"/>
        <end position="286"/>
    </location>
</feature>
<feature type="signal peptide" evidence="1">
    <location>
        <begin position="1"/>
        <end position="24"/>
    </location>
</feature>
<evidence type="ECO:0000313" key="3">
    <source>
        <dbReference type="Proteomes" id="UP000054498"/>
    </source>
</evidence>
<keyword evidence="1" id="KW-0732">Signal</keyword>
<dbReference type="PROSITE" id="PS51257">
    <property type="entry name" value="PROKAR_LIPOPROTEIN"/>
    <property type="match status" value="1"/>
</dbReference>